<dbReference type="PANTHER" id="PTHR15414">
    <property type="entry name" value="OS-9-RELATED"/>
    <property type="match status" value="1"/>
</dbReference>
<sequence>PREVEIQFHCDPNSPERIVHVEEVAICQYLMVINTPRLCADPSFYDVAGSAVNDIKCQQVIADEEYDALMAEREHLLHLEPKDQNLEGENEAQRSVEDSRAAKLEDDDDTPLAILARDSLNQHYLADTQRQTGSTDTDGEKPPQLVIKLKDSKLAKTSRENQETVRQLLALAYGDINLKIAFSEDTDANPSMQKDKKDLAKEKPDKEAKETLKRQT</sequence>
<evidence type="ECO:0000256" key="8">
    <source>
        <dbReference type="SAM" id="MobiDB-lite"/>
    </source>
</evidence>
<dbReference type="InterPro" id="IPR044865">
    <property type="entry name" value="MRH_dom"/>
</dbReference>
<dbReference type="GO" id="GO:0005789">
    <property type="term" value="C:endoplasmic reticulum membrane"/>
    <property type="evidence" value="ECO:0007669"/>
    <property type="project" value="UniProtKB-SubCell"/>
</dbReference>
<keyword evidence="7" id="KW-1015">Disulfide bond</keyword>
<dbReference type="PANTHER" id="PTHR15414:SF0">
    <property type="entry name" value="ENDOPLASMIC RETICULUM LECTIN 1"/>
    <property type="match status" value="1"/>
</dbReference>
<dbReference type="Gene3D" id="2.70.130.10">
    <property type="entry name" value="Mannose-6-phosphate receptor binding domain"/>
    <property type="match status" value="1"/>
</dbReference>
<feature type="region of interest" description="Disordered" evidence="8">
    <location>
        <begin position="79"/>
        <end position="110"/>
    </location>
</feature>
<evidence type="ECO:0000256" key="3">
    <source>
        <dbReference type="ARBA" id="ARBA00018727"/>
    </source>
</evidence>
<dbReference type="GO" id="GO:0005788">
    <property type="term" value="C:endoplasmic reticulum lumen"/>
    <property type="evidence" value="ECO:0007669"/>
    <property type="project" value="TreeGrafter"/>
</dbReference>
<dbReference type="SUPFAM" id="SSF50911">
    <property type="entry name" value="Mannose 6-phosphate receptor domain"/>
    <property type="match status" value="1"/>
</dbReference>
<dbReference type="GO" id="GO:0030968">
    <property type="term" value="P:endoplasmic reticulum unfolded protein response"/>
    <property type="evidence" value="ECO:0007669"/>
    <property type="project" value="InterPro"/>
</dbReference>
<evidence type="ECO:0000313" key="10">
    <source>
        <dbReference type="EMBL" id="KAJ2844833.1"/>
    </source>
</evidence>
<dbReference type="PROSITE" id="PS51914">
    <property type="entry name" value="MRH"/>
    <property type="match status" value="1"/>
</dbReference>
<gene>
    <name evidence="10" type="primary">YOS9</name>
    <name evidence="10" type="ORF">IWW36_005028</name>
</gene>
<organism evidence="10 11">
    <name type="scientific">Coemansia brasiliensis</name>
    <dbReference type="NCBI Taxonomy" id="2650707"/>
    <lineage>
        <taxon>Eukaryota</taxon>
        <taxon>Fungi</taxon>
        <taxon>Fungi incertae sedis</taxon>
        <taxon>Zoopagomycota</taxon>
        <taxon>Kickxellomycotina</taxon>
        <taxon>Kickxellomycetes</taxon>
        <taxon>Kickxellales</taxon>
        <taxon>Kickxellaceae</taxon>
        <taxon>Coemansia</taxon>
    </lineage>
</organism>
<dbReference type="OrthoDB" id="5556715at2759"/>
<keyword evidence="5" id="KW-0430">Lectin</keyword>
<dbReference type="GO" id="GO:0030246">
    <property type="term" value="F:carbohydrate binding"/>
    <property type="evidence" value="ECO:0007669"/>
    <property type="project" value="UniProtKB-KW"/>
</dbReference>
<name>A0A9W8LXG9_9FUNG</name>
<comment type="subcellular location">
    <subcellularLocation>
        <location evidence="1">Endoplasmic reticulum membrane</location>
        <topology evidence="1">Peripheral membrane protein</topology>
        <orientation evidence="1">Lumenal side</orientation>
    </subcellularLocation>
</comment>
<dbReference type="InterPro" id="IPR009011">
    <property type="entry name" value="Man6P_isomerase_rcpt-bd_dom_sf"/>
</dbReference>
<feature type="domain" description="MRH" evidence="9">
    <location>
        <begin position="1"/>
        <end position="41"/>
    </location>
</feature>
<evidence type="ECO:0000313" key="11">
    <source>
        <dbReference type="Proteomes" id="UP001139887"/>
    </source>
</evidence>
<evidence type="ECO:0000256" key="6">
    <source>
        <dbReference type="ARBA" id="ARBA00022824"/>
    </source>
</evidence>
<proteinExistence type="inferred from homology"/>
<accession>A0A9W8LXG9</accession>
<evidence type="ECO:0000256" key="5">
    <source>
        <dbReference type="ARBA" id="ARBA00022734"/>
    </source>
</evidence>
<feature type="compositionally biased region" description="Basic and acidic residues" evidence="8">
    <location>
        <begin position="193"/>
        <end position="216"/>
    </location>
</feature>
<evidence type="ECO:0000256" key="7">
    <source>
        <dbReference type="ARBA" id="ARBA00023157"/>
    </source>
</evidence>
<dbReference type="InterPro" id="IPR045149">
    <property type="entry name" value="OS-9-like"/>
</dbReference>
<evidence type="ECO:0000256" key="1">
    <source>
        <dbReference type="ARBA" id="ARBA00004367"/>
    </source>
</evidence>
<feature type="non-terminal residue" evidence="10">
    <location>
        <position position="1"/>
    </location>
</feature>
<evidence type="ECO:0000256" key="4">
    <source>
        <dbReference type="ARBA" id="ARBA00022729"/>
    </source>
</evidence>
<evidence type="ECO:0000256" key="2">
    <source>
        <dbReference type="ARBA" id="ARBA00009918"/>
    </source>
</evidence>
<dbReference type="AlphaFoldDB" id="A0A9W8LXG9"/>
<feature type="compositionally biased region" description="Basic and acidic residues" evidence="8">
    <location>
        <begin position="79"/>
        <end position="104"/>
    </location>
</feature>
<evidence type="ECO:0000259" key="9">
    <source>
        <dbReference type="PROSITE" id="PS51914"/>
    </source>
</evidence>
<keyword evidence="11" id="KW-1185">Reference proteome</keyword>
<dbReference type="EMBL" id="JANBUW010000969">
    <property type="protein sequence ID" value="KAJ2844833.1"/>
    <property type="molecule type" value="Genomic_DNA"/>
</dbReference>
<keyword evidence="4" id="KW-0732">Signal</keyword>
<keyword evidence="6" id="KW-0256">Endoplasmic reticulum</keyword>
<dbReference type="GO" id="GO:0030970">
    <property type="term" value="P:retrograde protein transport, ER to cytosol"/>
    <property type="evidence" value="ECO:0007669"/>
    <property type="project" value="TreeGrafter"/>
</dbReference>
<comment type="similarity">
    <text evidence="2">Belongs to the OS-9 family.</text>
</comment>
<comment type="caution">
    <text evidence="10">The sequence shown here is derived from an EMBL/GenBank/DDBJ whole genome shotgun (WGS) entry which is preliminary data.</text>
</comment>
<feature type="non-terminal residue" evidence="10">
    <location>
        <position position="216"/>
    </location>
</feature>
<reference evidence="10" key="1">
    <citation type="submission" date="2022-07" db="EMBL/GenBank/DDBJ databases">
        <title>Phylogenomic reconstructions and comparative analyses of Kickxellomycotina fungi.</title>
        <authorList>
            <person name="Reynolds N.K."/>
            <person name="Stajich J.E."/>
            <person name="Barry K."/>
            <person name="Grigoriev I.V."/>
            <person name="Crous P."/>
            <person name="Smith M.E."/>
        </authorList>
    </citation>
    <scope>NUCLEOTIDE SEQUENCE</scope>
    <source>
        <strain evidence="10">NRRL 1566</strain>
    </source>
</reference>
<protein>
    <recommendedName>
        <fullName evidence="3">Protein OS-9 homolog</fullName>
    </recommendedName>
</protein>
<feature type="region of interest" description="Disordered" evidence="8">
    <location>
        <begin position="181"/>
        <end position="216"/>
    </location>
</feature>
<dbReference type="Proteomes" id="UP001139887">
    <property type="component" value="Unassembled WGS sequence"/>
</dbReference>